<keyword evidence="3" id="KW-1185">Reference proteome</keyword>
<dbReference type="Proteomes" id="UP000730739">
    <property type="component" value="Unassembled WGS sequence"/>
</dbReference>
<dbReference type="PRINTS" id="PR00080">
    <property type="entry name" value="SDRFAMILY"/>
</dbReference>
<dbReference type="CDD" id="cd05233">
    <property type="entry name" value="SDR_c"/>
    <property type="match status" value="1"/>
</dbReference>
<dbReference type="SUPFAM" id="SSF51735">
    <property type="entry name" value="NAD(P)-binding Rossmann-fold domains"/>
    <property type="match status" value="2"/>
</dbReference>
<proteinExistence type="inferred from homology"/>
<dbReference type="PANTHER" id="PTHR42760">
    <property type="entry name" value="SHORT-CHAIN DEHYDROGENASES/REDUCTASES FAMILY MEMBER"/>
    <property type="match status" value="1"/>
</dbReference>
<dbReference type="InterPro" id="IPR002347">
    <property type="entry name" value="SDR_fam"/>
</dbReference>
<accession>A0ABS4R7T5</accession>
<dbReference type="InterPro" id="IPR036291">
    <property type="entry name" value="NAD(P)-bd_dom_sf"/>
</dbReference>
<dbReference type="EMBL" id="JAGILA010000010">
    <property type="protein sequence ID" value="MBP2238947.1"/>
    <property type="molecule type" value="Genomic_DNA"/>
</dbReference>
<dbReference type="Pfam" id="PF13561">
    <property type="entry name" value="adh_short_C2"/>
    <property type="match status" value="2"/>
</dbReference>
<reference evidence="2 3" key="1">
    <citation type="submission" date="2021-03" db="EMBL/GenBank/DDBJ databases">
        <title>Genomic Encyclopedia of Type Strains, Phase IV (KMG-IV): sequencing the most valuable type-strain genomes for metagenomic binning, comparative biology and taxonomic classification.</title>
        <authorList>
            <person name="Goeker M."/>
        </authorList>
    </citation>
    <scope>NUCLEOTIDE SEQUENCE [LARGE SCALE GENOMIC DNA]</scope>
    <source>
        <strain evidence="2 3">DSM 13372</strain>
    </source>
</reference>
<dbReference type="InterPro" id="IPR020904">
    <property type="entry name" value="Sc_DH/Rdtase_CS"/>
</dbReference>
<protein>
    <submittedName>
        <fullName evidence="2">NAD(P)-dependent dehydrogenase (Short-subunit alcohol dehydrogenase family)</fullName>
    </submittedName>
</protein>
<evidence type="ECO:0000256" key="1">
    <source>
        <dbReference type="ARBA" id="ARBA00006484"/>
    </source>
</evidence>
<dbReference type="PRINTS" id="PR00081">
    <property type="entry name" value="GDHRDH"/>
</dbReference>
<gene>
    <name evidence="2" type="ORF">J2Z31_005488</name>
</gene>
<comment type="caution">
    <text evidence="2">The sequence shown here is derived from an EMBL/GenBank/DDBJ whole genome shotgun (WGS) entry which is preliminary data.</text>
</comment>
<organism evidence="2 3">
    <name type="scientific">Sinorhizobium kostiense</name>
    <dbReference type="NCBI Taxonomy" id="76747"/>
    <lineage>
        <taxon>Bacteria</taxon>
        <taxon>Pseudomonadati</taxon>
        <taxon>Pseudomonadota</taxon>
        <taxon>Alphaproteobacteria</taxon>
        <taxon>Hyphomicrobiales</taxon>
        <taxon>Rhizobiaceae</taxon>
        <taxon>Sinorhizobium/Ensifer group</taxon>
        <taxon>Sinorhizobium</taxon>
    </lineage>
</organism>
<name>A0ABS4R7T5_9HYPH</name>
<dbReference type="PANTHER" id="PTHR42760:SF123">
    <property type="entry name" value="OXIDOREDUCTASE"/>
    <property type="match status" value="1"/>
</dbReference>
<dbReference type="NCBIfam" id="NF005067">
    <property type="entry name" value="PRK06484.1"/>
    <property type="match status" value="1"/>
</dbReference>
<dbReference type="Gene3D" id="3.40.50.720">
    <property type="entry name" value="NAD(P)-binding Rossmann-like Domain"/>
    <property type="match status" value="2"/>
</dbReference>
<dbReference type="PROSITE" id="PS00061">
    <property type="entry name" value="ADH_SHORT"/>
    <property type="match status" value="1"/>
</dbReference>
<comment type="similarity">
    <text evidence="1">Belongs to the short-chain dehydrogenases/reductases (SDR) family.</text>
</comment>
<dbReference type="RefSeq" id="WP_209606369.1">
    <property type="nucleotide sequence ID" value="NZ_JAGILA010000010.1"/>
</dbReference>
<evidence type="ECO:0000313" key="2">
    <source>
        <dbReference type="EMBL" id="MBP2238947.1"/>
    </source>
</evidence>
<evidence type="ECO:0000313" key="3">
    <source>
        <dbReference type="Proteomes" id="UP000730739"/>
    </source>
</evidence>
<sequence length="570" mass="59224">MIRRYAPFPTASACAVRTRLDDCSVQSGRVIIVTGAAGGIGRALVDTFATNGDTVVAVDLPGSGIIELGRDLGQPHLGLELDVSREDDVVAFHTLLAERFSHIGVLVNNAGIGPTMAATADTPVEDFQRALAVNLIGPYSVACEAAKLMKPGAAIVNVASMAGLLGNPKRNGYAASKAALISITKSLACAWASRGIRVTAVAPGYVRTPMVAELERAGKVDVGAIRRRVPIGRLARPDEIARAVRFLASEQAGYITGSTLVVDGGWMSFNQPGGAYPARRGAPGAELSRPIEGTDARTVVVMGGAKGIGAAIARRFAANGDTVVIADGDGGAAAKLADLLGDKHLSKCVDRTVESEVVALFQELRERFGHIDVFVNGAGMNDTLVSDIDEVPADLKDILDVNLTGAFTCVREAAVSMRPGSVILNLGSSCSPLPLATSHARGAYNAGIDMLTRCMAAEFGPLGIRTATVAPGHIRASDGIQSETTTGMDQTWLGEGIPLGRVGDPAEVAEAAYFLASSDASYISGSILHVDGGWTASRDAGCPSELDGTISAENKWRRRAARRLGLATRS</sequence>